<dbReference type="KEGG" id="marz:MARA_39850"/>
<dbReference type="AlphaFoldDB" id="A0A7I7S111"/>
<dbReference type="EMBL" id="AP022593">
    <property type="protein sequence ID" value="BBY50517.1"/>
    <property type="molecule type" value="Genomic_DNA"/>
</dbReference>
<geneLocation type="plasmid" evidence="4">
    <name>pjcm18538 dna</name>
</geneLocation>
<dbReference type="Proteomes" id="UP000467428">
    <property type="component" value="Chromosome"/>
</dbReference>
<proteinExistence type="predicted"/>
<dbReference type="Gene3D" id="1.10.10.2840">
    <property type="entry name" value="PucR C-terminal helix-turn-helix domain"/>
    <property type="match status" value="1"/>
</dbReference>
<dbReference type="InterPro" id="IPR042070">
    <property type="entry name" value="PucR_C-HTH_sf"/>
</dbReference>
<evidence type="ECO:0000313" key="3">
    <source>
        <dbReference type="EMBL" id="BBY50517.1"/>
    </source>
</evidence>
<feature type="domain" description="PucR-like N-terminal" evidence="2">
    <location>
        <begin position="21"/>
        <end position="190"/>
    </location>
</feature>
<dbReference type="Pfam" id="PF13556">
    <property type="entry name" value="HTH_30"/>
    <property type="match status" value="1"/>
</dbReference>
<dbReference type="PANTHER" id="PTHR33744">
    <property type="entry name" value="CARBOHYDRATE DIACID REGULATOR"/>
    <property type="match status" value="1"/>
</dbReference>
<dbReference type="PANTHER" id="PTHR33744:SF1">
    <property type="entry name" value="DNA-BINDING TRANSCRIPTIONAL ACTIVATOR ADER"/>
    <property type="match status" value="1"/>
</dbReference>
<evidence type="ECO:0000259" key="2">
    <source>
        <dbReference type="Pfam" id="PF25906"/>
    </source>
</evidence>
<name>A0A7I7S111_9MYCO</name>
<keyword evidence="4" id="KW-1185">Reference proteome</keyword>
<evidence type="ECO:0000313" key="4">
    <source>
        <dbReference type="Proteomes" id="UP000467428"/>
    </source>
</evidence>
<dbReference type="InterPro" id="IPR058663">
    <property type="entry name" value="PucR-like_N"/>
</dbReference>
<sequence length="427" mass="46264">MTPLNIRGMPNVPPVPTRTPELPAETLEAMRAGLPGLADRMVEAVIAEVPTFAVAAQESWRPVFYASADQLLTALVEQLRGAADPERSTTSMQEVLDTAYRFGRREARQGRPTEVQLAAYRIGAREIWREWSALAVQHGVGGGEVSVFAEMSFAYLDRFSAAGVAGHADEMARLGLARERHRERLVRALLRELSPEELNLAAEAASWNPPQTLTAVALPLRHHDRGGMINTDPRALEVPDDAVEVPPAGIRLSLIPDVGGKARAPFLASIGKTGAVVGPARPWSSVRSSVNRVIRAVELRAPQSTSLLDTDEMLAELVVTADAEALVDLRARALAPLAALPTTTRERLTDTLRSWLLHHGRRDDIAADLYVSPSTVRYRLRQLRELFGERLHDPGSIAELTVALACGIGSARQTLPPGNDPPHGGDA</sequence>
<evidence type="ECO:0000259" key="1">
    <source>
        <dbReference type="Pfam" id="PF13556"/>
    </source>
</evidence>
<feature type="domain" description="PucR C-terminal helix-turn-helix" evidence="1">
    <location>
        <begin position="348"/>
        <end position="405"/>
    </location>
</feature>
<organism evidence="3 4">
    <name type="scientific">Mycolicibacterium arabiense</name>
    <dbReference type="NCBI Taxonomy" id="1286181"/>
    <lineage>
        <taxon>Bacteria</taxon>
        <taxon>Bacillati</taxon>
        <taxon>Actinomycetota</taxon>
        <taxon>Actinomycetes</taxon>
        <taxon>Mycobacteriales</taxon>
        <taxon>Mycobacteriaceae</taxon>
        <taxon>Mycolicibacterium</taxon>
    </lineage>
</organism>
<gene>
    <name evidence="3" type="ORF">MARA_39850</name>
</gene>
<reference evidence="3 4" key="1">
    <citation type="journal article" date="2019" name="Emerg. Microbes Infect.">
        <title>Comprehensive subspecies identification of 175 nontuberculous mycobacteria species based on 7547 genomic profiles.</title>
        <authorList>
            <person name="Matsumoto Y."/>
            <person name="Kinjo T."/>
            <person name="Motooka D."/>
            <person name="Nabeya D."/>
            <person name="Jung N."/>
            <person name="Uechi K."/>
            <person name="Horii T."/>
            <person name="Iida T."/>
            <person name="Fujita J."/>
            <person name="Nakamura S."/>
        </authorList>
    </citation>
    <scope>NUCLEOTIDE SEQUENCE [LARGE SCALE GENOMIC DNA]</scope>
    <source>
        <strain evidence="3 4">JCM 18538</strain>
    </source>
</reference>
<dbReference type="InterPro" id="IPR051448">
    <property type="entry name" value="CdaR-like_regulators"/>
</dbReference>
<dbReference type="Pfam" id="PF25906">
    <property type="entry name" value="PucR-like_N"/>
    <property type="match status" value="1"/>
</dbReference>
<dbReference type="InterPro" id="IPR025736">
    <property type="entry name" value="PucR_C-HTH_dom"/>
</dbReference>
<accession>A0A7I7S111</accession>
<protein>
    <submittedName>
        <fullName evidence="3">Fis family transcriptional regulator</fullName>
    </submittedName>
</protein>